<dbReference type="EMBL" id="JAWDKA010000019">
    <property type="protein sequence ID" value="MDV0442654.1"/>
    <property type="molecule type" value="Genomic_DNA"/>
</dbReference>
<evidence type="ECO:0000313" key="1">
    <source>
        <dbReference type="EMBL" id="MDV0442654.1"/>
    </source>
</evidence>
<accession>A0AAE4SB55</accession>
<dbReference type="RefSeq" id="WP_338095076.1">
    <property type="nucleotide sequence ID" value="NZ_JAWDKA010000019.1"/>
</dbReference>
<dbReference type="Proteomes" id="UP001273136">
    <property type="component" value="Unassembled WGS sequence"/>
</dbReference>
<gene>
    <name evidence="1" type="ORF">McpAg1_19180</name>
</gene>
<dbReference type="AlphaFoldDB" id="A0AAE4SB55"/>
<sequence>MQPTKKTCGTCYNWIHDPENPEKRIGLCDAHPESYGKFTARMRNDKACCNWGEKK</sequence>
<organism evidence="1 2">
    <name type="scientific">Methanorbis furvi</name>
    <dbReference type="NCBI Taxonomy" id="3028299"/>
    <lineage>
        <taxon>Archaea</taxon>
        <taxon>Methanobacteriati</taxon>
        <taxon>Methanobacteriota</taxon>
        <taxon>Stenosarchaea group</taxon>
        <taxon>Methanomicrobia</taxon>
        <taxon>Methanomicrobiales</taxon>
        <taxon>Methanocorpusculaceae</taxon>
        <taxon>Methanorbis</taxon>
    </lineage>
</organism>
<comment type="caution">
    <text evidence="1">The sequence shown here is derived from an EMBL/GenBank/DDBJ whole genome shotgun (WGS) entry which is preliminary data.</text>
</comment>
<keyword evidence="2" id="KW-1185">Reference proteome</keyword>
<reference evidence="1" key="1">
    <citation type="submission" date="2023-06" db="EMBL/GenBank/DDBJ databases">
        <title>Genome sequence of Methancorpusculaceae sp. Ag1.</title>
        <authorList>
            <person name="Protasov E."/>
            <person name="Platt K."/>
            <person name="Poehlein A."/>
            <person name="Daniel R."/>
            <person name="Brune A."/>
        </authorList>
    </citation>
    <scope>NUCLEOTIDE SEQUENCE</scope>
    <source>
        <strain evidence="1">Ag1</strain>
    </source>
</reference>
<name>A0AAE4SB55_9EURY</name>
<proteinExistence type="predicted"/>
<evidence type="ECO:0000313" key="2">
    <source>
        <dbReference type="Proteomes" id="UP001273136"/>
    </source>
</evidence>
<protein>
    <submittedName>
        <fullName evidence="1">Uncharacterized protein</fullName>
    </submittedName>
</protein>